<sequence>MTYADFANTALEAAVPPAHALGVRAAEVRFGFAAATAPIAGNGNHFGVMYAGVLFTVAEVLGGLIAIPAFDQAKFYPLVKDLKITYKRPALSDVRAETSLPEESLRRIGAVAAEHGKCDFTLEATITDAEGTVVAETVGLYQLRAR</sequence>
<evidence type="ECO:0000313" key="3">
    <source>
        <dbReference type="Proteomes" id="UP001601444"/>
    </source>
</evidence>
<keyword evidence="3" id="KW-1185">Reference proteome</keyword>
<dbReference type="RefSeq" id="WP_387699546.1">
    <property type="nucleotide sequence ID" value="NZ_JBIAMX010000003.1"/>
</dbReference>
<reference evidence="2 3" key="1">
    <citation type="submission" date="2024-10" db="EMBL/GenBank/DDBJ databases">
        <title>The Natural Products Discovery Center: Release of the First 8490 Sequenced Strains for Exploring Actinobacteria Biosynthetic Diversity.</title>
        <authorList>
            <person name="Kalkreuter E."/>
            <person name="Kautsar S.A."/>
            <person name="Yang D."/>
            <person name="Bader C.D."/>
            <person name="Teijaro C.N."/>
            <person name="Fluegel L."/>
            <person name="Davis C.M."/>
            <person name="Simpson J.R."/>
            <person name="Lauterbach L."/>
            <person name="Steele A.D."/>
            <person name="Gui C."/>
            <person name="Meng S."/>
            <person name="Li G."/>
            <person name="Viehrig K."/>
            <person name="Ye F."/>
            <person name="Su P."/>
            <person name="Kiefer A.F."/>
            <person name="Nichols A."/>
            <person name="Cepeda A.J."/>
            <person name="Yan W."/>
            <person name="Fan B."/>
            <person name="Jiang Y."/>
            <person name="Adhikari A."/>
            <person name="Zheng C.-J."/>
            <person name="Schuster L."/>
            <person name="Cowan T.M."/>
            <person name="Smanski M.J."/>
            <person name="Chevrette M.G."/>
            <person name="De Carvalho L.P.S."/>
            <person name="Shen B."/>
        </authorList>
    </citation>
    <scope>NUCLEOTIDE SEQUENCE [LARGE SCALE GENOMIC DNA]</scope>
    <source>
        <strain evidence="2 3">NPDC004045</strain>
    </source>
</reference>
<evidence type="ECO:0000313" key="2">
    <source>
        <dbReference type="EMBL" id="MFF0542797.1"/>
    </source>
</evidence>
<name>A0ABW6PK73_9NOCA</name>
<gene>
    <name evidence="2" type="ORF">ACFYTF_08155</name>
</gene>
<dbReference type="SUPFAM" id="SSF54637">
    <property type="entry name" value="Thioesterase/thiol ester dehydrase-isomerase"/>
    <property type="match status" value="1"/>
</dbReference>
<dbReference type="Pfam" id="PF14539">
    <property type="entry name" value="DUF4442"/>
    <property type="match status" value="1"/>
</dbReference>
<protein>
    <submittedName>
        <fullName evidence="2">YiiD C-terminal domain-containing protein</fullName>
    </submittedName>
</protein>
<comment type="caution">
    <text evidence="2">The sequence shown here is derived from an EMBL/GenBank/DDBJ whole genome shotgun (WGS) entry which is preliminary data.</text>
</comment>
<dbReference type="InterPro" id="IPR029069">
    <property type="entry name" value="HotDog_dom_sf"/>
</dbReference>
<dbReference type="Gene3D" id="3.10.129.10">
    <property type="entry name" value="Hotdog Thioesterase"/>
    <property type="match status" value="1"/>
</dbReference>
<evidence type="ECO:0000256" key="1">
    <source>
        <dbReference type="SAM" id="Phobius"/>
    </source>
</evidence>
<keyword evidence="1" id="KW-0812">Transmembrane</keyword>
<dbReference type="EMBL" id="JBIAMX010000003">
    <property type="protein sequence ID" value="MFF0542797.1"/>
    <property type="molecule type" value="Genomic_DNA"/>
</dbReference>
<proteinExistence type="predicted"/>
<keyword evidence="1" id="KW-0472">Membrane</keyword>
<dbReference type="InterPro" id="IPR027961">
    <property type="entry name" value="DUF4442"/>
</dbReference>
<keyword evidence="1" id="KW-1133">Transmembrane helix</keyword>
<feature type="transmembrane region" description="Helical" evidence="1">
    <location>
        <begin position="48"/>
        <end position="70"/>
    </location>
</feature>
<dbReference type="CDD" id="cd03443">
    <property type="entry name" value="PaaI_thioesterase"/>
    <property type="match status" value="1"/>
</dbReference>
<accession>A0ABW6PK73</accession>
<dbReference type="Proteomes" id="UP001601444">
    <property type="component" value="Unassembled WGS sequence"/>
</dbReference>
<organism evidence="2 3">
    <name type="scientific">Nocardia thailandica</name>
    <dbReference type="NCBI Taxonomy" id="257275"/>
    <lineage>
        <taxon>Bacteria</taxon>
        <taxon>Bacillati</taxon>
        <taxon>Actinomycetota</taxon>
        <taxon>Actinomycetes</taxon>
        <taxon>Mycobacteriales</taxon>
        <taxon>Nocardiaceae</taxon>
        <taxon>Nocardia</taxon>
    </lineage>
</organism>